<dbReference type="EMBL" id="JAPWTJ010001499">
    <property type="protein sequence ID" value="KAJ8971332.1"/>
    <property type="molecule type" value="Genomic_DNA"/>
</dbReference>
<keyword evidence="3" id="KW-1185">Reference proteome</keyword>
<comment type="caution">
    <text evidence="2">The sequence shown here is derived from an EMBL/GenBank/DDBJ whole genome shotgun (WGS) entry which is preliminary data.</text>
</comment>
<protein>
    <submittedName>
        <fullName evidence="2">Uncharacterized protein</fullName>
    </submittedName>
</protein>
<gene>
    <name evidence="2" type="ORF">NQ317_012299</name>
</gene>
<accession>A0ABQ9J1Z3</accession>
<name>A0ABQ9J1Z3_9CUCU</name>
<evidence type="ECO:0000256" key="1">
    <source>
        <dbReference type="SAM" id="MobiDB-lite"/>
    </source>
</evidence>
<feature type="region of interest" description="Disordered" evidence="1">
    <location>
        <begin position="1"/>
        <end position="21"/>
    </location>
</feature>
<reference evidence="2" key="1">
    <citation type="journal article" date="2023" name="Insect Mol. Biol.">
        <title>Genome sequencing provides insights into the evolution of gene families encoding plant cell wall-degrading enzymes in longhorned beetles.</title>
        <authorList>
            <person name="Shin N.R."/>
            <person name="Okamura Y."/>
            <person name="Kirsch R."/>
            <person name="Pauchet Y."/>
        </authorList>
    </citation>
    <scope>NUCLEOTIDE SEQUENCE</scope>
    <source>
        <strain evidence="2">MMC_N1</strain>
    </source>
</reference>
<sequence>MQSPSDSENEVSEKKVTRPGRGAAKSNCIYYHPFMNALIMCPVTVHVNSIRKGCHLESTWG</sequence>
<dbReference type="Proteomes" id="UP001162164">
    <property type="component" value="Unassembled WGS sequence"/>
</dbReference>
<organism evidence="2 3">
    <name type="scientific">Molorchus minor</name>
    <dbReference type="NCBI Taxonomy" id="1323400"/>
    <lineage>
        <taxon>Eukaryota</taxon>
        <taxon>Metazoa</taxon>
        <taxon>Ecdysozoa</taxon>
        <taxon>Arthropoda</taxon>
        <taxon>Hexapoda</taxon>
        <taxon>Insecta</taxon>
        <taxon>Pterygota</taxon>
        <taxon>Neoptera</taxon>
        <taxon>Endopterygota</taxon>
        <taxon>Coleoptera</taxon>
        <taxon>Polyphaga</taxon>
        <taxon>Cucujiformia</taxon>
        <taxon>Chrysomeloidea</taxon>
        <taxon>Cerambycidae</taxon>
        <taxon>Lamiinae</taxon>
        <taxon>Monochamini</taxon>
        <taxon>Molorchus</taxon>
    </lineage>
</organism>
<proteinExistence type="predicted"/>
<evidence type="ECO:0000313" key="2">
    <source>
        <dbReference type="EMBL" id="KAJ8971332.1"/>
    </source>
</evidence>
<evidence type="ECO:0000313" key="3">
    <source>
        <dbReference type="Proteomes" id="UP001162164"/>
    </source>
</evidence>